<evidence type="ECO:0000256" key="1">
    <source>
        <dbReference type="ARBA" id="ARBA00005964"/>
    </source>
</evidence>
<sequence>MNNVIIRYLFYFFILLFHSNKIYSSSSIILYPSFQRIFDQLLYNSTLPQCTELICNQTETQANFSHIKLSNENLLNLSLYNKLNKKNNGPYLITSTGIYRGRRLEYHNRYIDQFLGIYYGELPETLKKPIKKRFNYSIQNATKFSPSCMQSLSMTKNLSYGSFVMQHDFNENCLSLNIYRADIRYGEKPKAIMLFSHGGSNQLGSGSLFDGSILASEGDIIVITMNFRLNYHGFLSSGDGRVKGNYGLWDQLLAVEWIYENAHLFGGDRDRIVLTGHSAGAGNVMLIPASHHSRGMIRRVISQSGTGLAPWSINHNPMKTLKRFSEDYCCKRSNENEMINCIYNLLEKSDRDIYHLHISLNIADDNPYPVIDNDFINDTIENILKSDIYKNIDFLTGVTLNEGLYFAEYHIKNFYNERQNPLYLINRSSLNKKCPNIYSNLTTIKPSSIVFKGNPTIQIESNNNEKDNLMSIERRIDIEQASTNELDVYLKNFVQLNYIEQYIYANFRHGKCFINDVKKKYKLPAQNNITNQLSLFIDLVSDLMFNFHMVLCLNLLSNIPIRNASNYAYIYSHRPTSKVLSGYRDQLKLLPEAIGHFAELDYVFGVPLGRNYSRIHRNVNMNFYNYSTDEENFSRQLIRYWSNFIKTGDPNKGSSSMDESNIEWKPYTNNEHNYLYFGLNSIQNELNYFDKMYQFWLRCFRIESKGGCRKKKFIKHLILFMTSLIFLSILLMMYFLWKYCQKKKPGHLFSHRSPTALYPYPNHVLA</sequence>
<accession>A0A814ZIV6</accession>
<comment type="caution">
    <text evidence="6">The sequence shown here is derived from an EMBL/GenBank/DDBJ whole genome shotgun (WGS) entry which is preliminary data.</text>
</comment>
<dbReference type="GO" id="GO:0016787">
    <property type="term" value="F:hydrolase activity"/>
    <property type="evidence" value="ECO:0007669"/>
    <property type="project" value="UniProtKB-KW"/>
</dbReference>
<reference evidence="6" key="1">
    <citation type="submission" date="2021-02" db="EMBL/GenBank/DDBJ databases">
        <authorList>
            <person name="Nowell W R."/>
        </authorList>
    </citation>
    <scope>NUCLEOTIDE SEQUENCE</scope>
</reference>
<dbReference type="SUPFAM" id="SSF53474">
    <property type="entry name" value="alpha/beta-Hydrolases"/>
    <property type="match status" value="1"/>
</dbReference>
<dbReference type="InterPro" id="IPR002018">
    <property type="entry name" value="CarbesteraseB"/>
</dbReference>
<dbReference type="PANTHER" id="PTHR43903">
    <property type="entry name" value="NEUROLIGIN"/>
    <property type="match status" value="1"/>
</dbReference>
<keyword evidence="2" id="KW-0378">Hydrolase</keyword>
<dbReference type="Gene3D" id="3.40.50.1820">
    <property type="entry name" value="alpha/beta hydrolase"/>
    <property type="match status" value="2"/>
</dbReference>
<evidence type="ECO:0000313" key="7">
    <source>
        <dbReference type="Proteomes" id="UP000663870"/>
    </source>
</evidence>
<name>A0A814ZIV6_9BILA</name>
<dbReference type="PROSITE" id="PS00122">
    <property type="entry name" value="CARBOXYLESTERASE_B_1"/>
    <property type="match status" value="1"/>
</dbReference>
<evidence type="ECO:0000313" key="6">
    <source>
        <dbReference type="EMBL" id="CAF1243503.1"/>
    </source>
</evidence>
<dbReference type="Proteomes" id="UP000663854">
    <property type="component" value="Unassembled WGS sequence"/>
</dbReference>
<keyword evidence="3" id="KW-0812">Transmembrane</keyword>
<gene>
    <name evidence="6" type="ORF">JXQ802_LOCUS26590</name>
    <name evidence="5" type="ORF">PYM288_LOCUS13421</name>
</gene>
<organism evidence="6 7">
    <name type="scientific">Rotaria sordida</name>
    <dbReference type="NCBI Taxonomy" id="392033"/>
    <lineage>
        <taxon>Eukaryota</taxon>
        <taxon>Metazoa</taxon>
        <taxon>Spiralia</taxon>
        <taxon>Gnathifera</taxon>
        <taxon>Rotifera</taxon>
        <taxon>Eurotatoria</taxon>
        <taxon>Bdelloidea</taxon>
        <taxon>Philodinida</taxon>
        <taxon>Philodinidae</taxon>
        <taxon>Rotaria</taxon>
    </lineage>
</organism>
<dbReference type="InterPro" id="IPR051093">
    <property type="entry name" value="Neuroligin/BSAL"/>
</dbReference>
<dbReference type="Pfam" id="PF00135">
    <property type="entry name" value="COesterase"/>
    <property type="match status" value="1"/>
</dbReference>
<evidence type="ECO:0000256" key="2">
    <source>
        <dbReference type="ARBA" id="ARBA00022801"/>
    </source>
</evidence>
<dbReference type="Proteomes" id="UP000663870">
    <property type="component" value="Unassembled WGS sequence"/>
</dbReference>
<evidence type="ECO:0000256" key="3">
    <source>
        <dbReference type="SAM" id="Phobius"/>
    </source>
</evidence>
<evidence type="ECO:0000259" key="4">
    <source>
        <dbReference type="Pfam" id="PF00135"/>
    </source>
</evidence>
<keyword evidence="3" id="KW-0472">Membrane</keyword>
<evidence type="ECO:0000313" key="5">
    <source>
        <dbReference type="EMBL" id="CAF0977159.1"/>
    </source>
</evidence>
<comment type="similarity">
    <text evidence="1">Belongs to the type-B carboxylesterase/lipase family.</text>
</comment>
<keyword evidence="7" id="KW-1185">Reference proteome</keyword>
<feature type="domain" description="Carboxylesterase type B" evidence="4">
    <location>
        <begin position="92"/>
        <end position="696"/>
    </location>
</feature>
<keyword evidence="3" id="KW-1133">Transmembrane helix</keyword>
<dbReference type="InterPro" id="IPR019826">
    <property type="entry name" value="Carboxylesterase_B_AS"/>
</dbReference>
<dbReference type="InterPro" id="IPR029058">
    <property type="entry name" value="AB_hydrolase_fold"/>
</dbReference>
<protein>
    <recommendedName>
        <fullName evidence="4">Carboxylesterase type B domain-containing protein</fullName>
    </recommendedName>
</protein>
<dbReference type="AlphaFoldDB" id="A0A814ZIV6"/>
<dbReference type="EMBL" id="CAJNOH010000269">
    <property type="protein sequence ID" value="CAF0977159.1"/>
    <property type="molecule type" value="Genomic_DNA"/>
</dbReference>
<dbReference type="EMBL" id="CAJNOL010000934">
    <property type="protein sequence ID" value="CAF1243503.1"/>
    <property type="molecule type" value="Genomic_DNA"/>
</dbReference>
<feature type="transmembrane region" description="Helical" evidence="3">
    <location>
        <begin position="717"/>
        <end position="737"/>
    </location>
</feature>
<proteinExistence type="inferred from homology"/>